<evidence type="ECO:0000313" key="1">
    <source>
        <dbReference type="EMBL" id="KAL0131507.1"/>
    </source>
</evidence>
<protein>
    <submittedName>
        <fullName evidence="1">Uncharacterized protein</fullName>
    </submittedName>
</protein>
<reference evidence="1 2" key="1">
    <citation type="submission" date="2023-03" db="EMBL/GenBank/DDBJ databases">
        <title>High recombination rates correlate with genetic variation in Cardiocondyla obscurior ants.</title>
        <authorList>
            <person name="Errbii M."/>
        </authorList>
    </citation>
    <scope>NUCLEOTIDE SEQUENCE [LARGE SCALE GENOMIC DNA]</scope>
    <source>
        <strain evidence="1">Alpha-2009</strain>
        <tissue evidence="1">Whole body</tissue>
    </source>
</reference>
<dbReference type="AlphaFoldDB" id="A0AAW2GW66"/>
<proteinExistence type="predicted"/>
<sequence>MTIATIYRNAGTTGLQVKFFFPHVQREEGYACCRTRCGRVVTKTTMVCAPSISSEFNQRHNEWFIVAPRHIMEKKKNFFPARRELAGRVEMVVRNNDASMALL</sequence>
<keyword evidence="2" id="KW-1185">Reference proteome</keyword>
<comment type="caution">
    <text evidence="1">The sequence shown here is derived from an EMBL/GenBank/DDBJ whole genome shotgun (WGS) entry which is preliminary data.</text>
</comment>
<name>A0AAW2GW66_9HYME</name>
<dbReference type="EMBL" id="JADYXP020000002">
    <property type="protein sequence ID" value="KAL0131507.1"/>
    <property type="molecule type" value="Genomic_DNA"/>
</dbReference>
<dbReference type="Proteomes" id="UP001430953">
    <property type="component" value="Unassembled WGS sequence"/>
</dbReference>
<accession>A0AAW2GW66</accession>
<evidence type="ECO:0000313" key="2">
    <source>
        <dbReference type="Proteomes" id="UP001430953"/>
    </source>
</evidence>
<gene>
    <name evidence="1" type="ORF">PUN28_002796</name>
</gene>
<organism evidence="1 2">
    <name type="scientific">Cardiocondyla obscurior</name>
    <dbReference type="NCBI Taxonomy" id="286306"/>
    <lineage>
        <taxon>Eukaryota</taxon>
        <taxon>Metazoa</taxon>
        <taxon>Ecdysozoa</taxon>
        <taxon>Arthropoda</taxon>
        <taxon>Hexapoda</taxon>
        <taxon>Insecta</taxon>
        <taxon>Pterygota</taxon>
        <taxon>Neoptera</taxon>
        <taxon>Endopterygota</taxon>
        <taxon>Hymenoptera</taxon>
        <taxon>Apocrita</taxon>
        <taxon>Aculeata</taxon>
        <taxon>Formicoidea</taxon>
        <taxon>Formicidae</taxon>
        <taxon>Myrmicinae</taxon>
        <taxon>Cardiocondyla</taxon>
    </lineage>
</organism>